<accession>A0AAD4BXD5</accession>
<reference evidence="2" key="2">
    <citation type="journal article" date="2020" name="Nat. Commun.">
        <title>Large-scale genome sequencing of mycorrhizal fungi provides insights into the early evolution of symbiotic traits.</title>
        <authorList>
            <person name="Miyauchi S."/>
            <person name="Kiss E."/>
            <person name="Kuo A."/>
            <person name="Drula E."/>
            <person name="Kohler A."/>
            <person name="Sanchez-Garcia M."/>
            <person name="Morin E."/>
            <person name="Andreopoulos B."/>
            <person name="Barry K.W."/>
            <person name="Bonito G."/>
            <person name="Buee M."/>
            <person name="Carver A."/>
            <person name="Chen C."/>
            <person name="Cichocki N."/>
            <person name="Clum A."/>
            <person name="Culley D."/>
            <person name="Crous P.W."/>
            <person name="Fauchery L."/>
            <person name="Girlanda M."/>
            <person name="Hayes R.D."/>
            <person name="Keri Z."/>
            <person name="LaButti K."/>
            <person name="Lipzen A."/>
            <person name="Lombard V."/>
            <person name="Magnuson J."/>
            <person name="Maillard F."/>
            <person name="Murat C."/>
            <person name="Nolan M."/>
            <person name="Ohm R.A."/>
            <person name="Pangilinan J."/>
            <person name="Pereira M.F."/>
            <person name="Perotto S."/>
            <person name="Peter M."/>
            <person name="Pfister S."/>
            <person name="Riley R."/>
            <person name="Sitrit Y."/>
            <person name="Stielow J.B."/>
            <person name="Szollosi G."/>
            <person name="Zifcakova L."/>
            <person name="Stursova M."/>
            <person name="Spatafora J.W."/>
            <person name="Tedersoo L."/>
            <person name="Vaario L.M."/>
            <person name="Yamada A."/>
            <person name="Yan M."/>
            <person name="Wang P."/>
            <person name="Xu J."/>
            <person name="Bruns T."/>
            <person name="Baldrian P."/>
            <person name="Vilgalys R."/>
            <person name="Dunand C."/>
            <person name="Henrissat B."/>
            <person name="Grigoriev I.V."/>
            <person name="Hibbett D."/>
            <person name="Nagy L.G."/>
            <person name="Martin F.M."/>
        </authorList>
    </citation>
    <scope>NUCLEOTIDE SEQUENCE</scope>
    <source>
        <strain evidence="2">BED1</strain>
    </source>
</reference>
<name>A0AAD4BXD5_BOLED</name>
<evidence type="ECO:0000313" key="2">
    <source>
        <dbReference type="EMBL" id="KAF8442243.1"/>
    </source>
</evidence>
<feature type="region of interest" description="Disordered" evidence="1">
    <location>
        <begin position="49"/>
        <end position="80"/>
    </location>
</feature>
<protein>
    <submittedName>
        <fullName evidence="2">Uncharacterized protein</fullName>
    </submittedName>
</protein>
<comment type="caution">
    <text evidence="2">The sequence shown here is derived from an EMBL/GenBank/DDBJ whole genome shotgun (WGS) entry which is preliminary data.</text>
</comment>
<keyword evidence="3" id="KW-1185">Reference proteome</keyword>
<reference evidence="2" key="1">
    <citation type="submission" date="2019-10" db="EMBL/GenBank/DDBJ databases">
        <authorList>
            <consortium name="DOE Joint Genome Institute"/>
            <person name="Kuo A."/>
            <person name="Miyauchi S."/>
            <person name="Kiss E."/>
            <person name="Drula E."/>
            <person name="Kohler A."/>
            <person name="Sanchez-Garcia M."/>
            <person name="Andreopoulos B."/>
            <person name="Barry K.W."/>
            <person name="Bonito G."/>
            <person name="Buee M."/>
            <person name="Carver A."/>
            <person name="Chen C."/>
            <person name="Cichocki N."/>
            <person name="Clum A."/>
            <person name="Culley D."/>
            <person name="Crous P.W."/>
            <person name="Fauchery L."/>
            <person name="Girlanda M."/>
            <person name="Hayes R."/>
            <person name="Keri Z."/>
            <person name="LaButti K."/>
            <person name="Lipzen A."/>
            <person name="Lombard V."/>
            <person name="Magnuson J."/>
            <person name="Maillard F."/>
            <person name="Morin E."/>
            <person name="Murat C."/>
            <person name="Nolan M."/>
            <person name="Ohm R."/>
            <person name="Pangilinan J."/>
            <person name="Pereira M."/>
            <person name="Perotto S."/>
            <person name="Peter M."/>
            <person name="Riley R."/>
            <person name="Sitrit Y."/>
            <person name="Stielow B."/>
            <person name="Szollosi G."/>
            <person name="Zifcakova L."/>
            <person name="Stursova M."/>
            <person name="Spatafora J.W."/>
            <person name="Tedersoo L."/>
            <person name="Vaario L.-M."/>
            <person name="Yamada A."/>
            <person name="Yan M."/>
            <person name="Wang P."/>
            <person name="Xu J."/>
            <person name="Bruns T."/>
            <person name="Baldrian P."/>
            <person name="Vilgalys R."/>
            <person name="Henrissat B."/>
            <person name="Grigoriev I.V."/>
            <person name="Hibbett D."/>
            <person name="Nagy L.G."/>
            <person name="Martin F.M."/>
        </authorList>
    </citation>
    <scope>NUCLEOTIDE SEQUENCE</scope>
    <source>
        <strain evidence="2">BED1</strain>
    </source>
</reference>
<evidence type="ECO:0000256" key="1">
    <source>
        <dbReference type="SAM" id="MobiDB-lite"/>
    </source>
</evidence>
<gene>
    <name evidence="2" type="ORF">L210DRAFT_3536131</name>
</gene>
<sequence>MWTLIPRFIISVRELYARDVQISRGEGIDTGFGLSSGRSAGEKAMVFADVEQDEGPEDVEETQRDIEEIPRDVGTTPKRP</sequence>
<proteinExistence type="predicted"/>
<dbReference type="EMBL" id="WHUW01000009">
    <property type="protein sequence ID" value="KAF8442243.1"/>
    <property type="molecule type" value="Genomic_DNA"/>
</dbReference>
<feature type="compositionally biased region" description="Basic and acidic residues" evidence="1">
    <location>
        <begin position="61"/>
        <end position="71"/>
    </location>
</feature>
<dbReference type="AlphaFoldDB" id="A0AAD4BXD5"/>
<dbReference type="Proteomes" id="UP001194468">
    <property type="component" value="Unassembled WGS sequence"/>
</dbReference>
<organism evidence="2 3">
    <name type="scientific">Boletus edulis BED1</name>
    <dbReference type="NCBI Taxonomy" id="1328754"/>
    <lineage>
        <taxon>Eukaryota</taxon>
        <taxon>Fungi</taxon>
        <taxon>Dikarya</taxon>
        <taxon>Basidiomycota</taxon>
        <taxon>Agaricomycotina</taxon>
        <taxon>Agaricomycetes</taxon>
        <taxon>Agaricomycetidae</taxon>
        <taxon>Boletales</taxon>
        <taxon>Boletineae</taxon>
        <taxon>Boletaceae</taxon>
        <taxon>Boletoideae</taxon>
        <taxon>Boletus</taxon>
    </lineage>
</organism>
<feature type="compositionally biased region" description="Acidic residues" evidence="1">
    <location>
        <begin position="50"/>
        <end position="60"/>
    </location>
</feature>
<evidence type="ECO:0000313" key="3">
    <source>
        <dbReference type="Proteomes" id="UP001194468"/>
    </source>
</evidence>